<dbReference type="GO" id="GO:0016740">
    <property type="term" value="F:transferase activity"/>
    <property type="evidence" value="ECO:0007669"/>
    <property type="project" value="UniProtKB-KW"/>
</dbReference>
<sequence>MWAMTTYDARWFASQAATWDDDPRRVERARRAADAIAAEVPVDPSWSVLDYGAGTGLLAFALADRVGDMLLLDFSDGMVEVARRRIADSGRAGMRAEVHDLTQAAVPEGQKFDLVISMMVMHHVDDVPLLLKQLAKATVDGGWIAVLDLEPEQGEYHDPGFTGHHGFKRGMLRRALSAAGFGHLTVRRVLEVDKEVDGVSRTFGVFLATARKDAQRSEGTDA</sequence>
<dbReference type="PANTHER" id="PTHR43861:SF3">
    <property type="entry name" value="PUTATIVE (AFU_ORTHOLOGUE AFUA_2G14390)-RELATED"/>
    <property type="match status" value="1"/>
</dbReference>
<dbReference type="EMBL" id="LT985188">
    <property type="protein sequence ID" value="SPD85213.1"/>
    <property type="molecule type" value="Genomic_DNA"/>
</dbReference>
<dbReference type="Gene3D" id="3.40.50.150">
    <property type="entry name" value="Vaccinia Virus protein VP39"/>
    <property type="match status" value="1"/>
</dbReference>
<evidence type="ECO:0000256" key="1">
    <source>
        <dbReference type="ARBA" id="ARBA00022679"/>
    </source>
</evidence>
<organism evidence="2 3">
    <name type="scientific">Micropruina glycogenica</name>
    <dbReference type="NCBI Taxonomy" id="75385"/>
    <lineage>
        <taxon>Bacteria</taxon>
        <taxon>Bacillati</taxon>
        <taxon>Actinomycetota</taxon>
        <taxon>Actinomycetes</taxon>
        <taxon>Propionibacteriales</taxon>
        <taxon>Nocardioidaceae</taxon>
        <taxon>Micropruina</taxon>
    </lineage>
</organism>
<dbReference type="Proteomes" id="UP000238164">
    <property type="component" value="Chromosome 1"/>
</dbReference>
<dbReference type="SUPFAM" id="SSF53335">
    <property type="entry name" value="S-adenosyl-L-methionine-dependent methyltransferases"/>
    <property type="match status" value="1"/>
</dbReference>
<evidence type="ECO:0008006" key="4">
    <source>
        <dbReference type="Google" id="ProtNLM"/>
    </source>
</evidence>
<dbReference type="Pfam" id="PF13489">
    <property type="entry name" value="Methyltransf_23"/>
    <property type="match status" value="1"/>
</dbReference>
<dbReference type="AlphaFoldDB" id="A0A2N9JBT3"/>
<dbReference type="CDD" id="cd02440">
    <property type="entry name" value="AdoMet_MTases"/>
    <property type="match status" value="1"/>
</dbReference>
<dbReference type="InterPro" id="IPR029063">
    <property type="entry name" value="SAM-dependent_MTases_sf"/>
</dbReference>
<reference evidence="2 3" key="1">
    <citation type="submission" date="2018-02" db="EMBL/GenBank/DDBJ databases">
        <authorList>
            <person name="Cohen D.B."/>
            <person name="Kent A.D."/>
        </authorList>
    </citation>
    <scope>NUCLEOTIDE SEQUENCE [LARGE SCALE GENOMIC DNA]</scope>
    <source>
        <strain evidence="2">1</strain>
    </source>
</reference>
<accession>A0A2N9JBT3</accession>
<evidence type="ECO:0000313" key="2">
    <source>
        <dbReference type="EMBL" id="SPD85213.1"/>
    </source>
</evidence>
<gene>
    <name evidence="2" type="ORF">MPLG2_0177</name>
</gene>
<dbReference type="KEGG" id="mgg:MPLG2_0177"/>
<name>A0A2N9JBT3_9ACTN</name>
<proteinExistence type="predicted"/>
<protein>
    <recommendedName>
        <fullName evidence="4">Methyltransferase domain-containing protein</fullName>
    </recommendedName>
</protein>
<keyword evidence="1" id="KW-0808">Transferase</keyword>
<dbReference type="PANTHER" id="PTHR43861">
    <property type="entry name" value="TRANS-ACONITATE 2-METHYLTRANSFERASE-RELATED"/>
    <property type="match status" value="1"/>
</dbReference>
<evidence type="ECO:0000313" key="3">
    <source>
        <dbReference type="Proteomes" id="UP000238164"/>
    </source>
</evidence>
<keyword evidence="3" id="KW-1185">Reference proteome</keyword>